<evidence type="ECO:0000313" key="4">
    <source>
        <dbReference type="Proteomes" id="UP000078284"/>
    </source>
</evidence>
<reference evidence="2 6" key="4">
    <citation type="submission" date="2020-09" db="EMBL/GenBank/DDBJ databases">
        <authorList>
            <person name="Ashkenazy H."/>
        </authorList>
    </citation>
    <scope>NUCLEOTIDE SEQUENCE [LARGE SCALE GENOMIC DNA]</scope>
    <source>
        <strain evidence="6">cv. Cdm-0</strain>
    </source>
</reference>
<evidence type="ECO:0000313" key="1">
    <source>
        <dbReference type="EMBL" id="CAA0315502.1"/>
    </source>
</evidence>
<accession>A0A178WPW4</accession>
<accession>A0A5S9WPD5</accession>
<dbReference type="Proteomes" id="UP000516314">
    <property type="component" value="Chromosome 1"/>
</dbReference>
<reference evidence="1 5" key="3">
    <citation type="submission" date="2019-12" db="EMBL/GenBank/DDBJ databases">
        <authorList>
            <person name="Jiao W.-B."/>
            <person name="Schneeberger K."/>
        </authorList>
    </citation>
    <scope>NUCLEOTIDE SEQUENCE [LARGE SCALE GENOMIC DNA]</scope>
    <source>
        <strain evidence="5">cv. C24</strain>
    </source>
</reference>
<reference evidence="4" key="1">
    <citation type="journal article" date="2016" name="Proc. Natl. Acad. Sci. U.S.A.">
        <title>Chromosome-level assembly of Arabidopsis thaliana Ler reveals the extent of translocation and inversion polymorphisms.</title>
        <authorList>
            <person name="Zapata L."/>
            <person name="Ding J."/>
            <person name="Willing E.M."/>
            <person name="Hartwig B."/>
            <person name="Bezdan D."/>
            <person name="Jiao W.B."/>
            <person name="Patel V."/>
            <person name="Velikkakam James G."/>
            <person name="Koornneef M."/>
            <person name="Ossowski S."/>
            <person name="Schneeberger K."/>
        </authorList>
    </citation>
    <scope>NUCLEOTIDE SEQUENCE [LARGE SCALE GENOMIC DNA]</scope>
    <source>
        <strain evidence="4">cv. Landsberg erecta</strain>
    </source>
</reference>
<reference evidence="3" key="2">
    <citation type="submission" date="2016-03" db="EMBL/GenBank/DDBJ databases">
        <title>Full-length assembly of Arabidopsis thaliana Ler reveals the complement of translocations and inversions.</title>
        <authorList>
            <person name="Zapata L."/>
            <person name="Schneeberger K."/>
            <person name="Ossowski S."/>
        </authorList>
    </citation>
    <scope>NUCLEOTIDE SEQUENCE [LARGE SCALE GENOMIC DNA]</scope>
    <source>
        <tissue evidence="3">Leaf</tissue>
    </source>
</reference>
<proteinExistence type="predicted"/>
<protein>
    <submittedName>
        <fullName evidence="2">(thale cress) hypothetical protein</fullName>
    </submittedName>
</protein>
<evidence type="ECO:0000313" key="5">
    <source>
        <dbReference type="Proteomes" id="UP000434276"/>
    </source>
</evidence>
<dbReference type="PANTHER" id="PTHR33527:SF18">
    <property type="entry name" value="F13O11.17 PROTEIN"/>
    <property type="match status" value="1"/>
</dbReference>
<name>A0A178WPW4_ARATH</name>
<dbReference type="Proteomes" id="UP000434276">
    <property type="component" value="Unassembled WGS sequence"/>
</dbReference>
<organism evidence="3 4">
    <name type="scientific">Arabidopsis thaliana</name>
    <name type="common">Mouse-ear cress</name>
    <dbReference type="NCBI Taxonomy" id="3702"/>
    <lineage>
        <taxon>Eukaryota</taxon>
        <taxon>Viridiplantae</taxon>
        <taxon>Streptophyta</taxon>
        <taxon>Embryophyta</taxon>
        <taxon>Tracheophyta</taxon>
        <taxon>Spermatophyta</taxon>
        <taxon>Magnoliopsida</taxon>
        <taxon>eudicotyledons</taxon>
        <taxon>Gunneridae</taxon>
        <taxon>Pentapetalae</taxon>
        <taxon>rosids</taxon>
        <taxon>malvids</taxon>
        <taxon>Brassicales</taxon>
        <taxon>Brassicaceae</taxon>
        <taxon>Camelineae</taxon>
        <taxon>Arabidopsis</taxon>
    </lineage>
</organism>
<dbReference type="EMBL" id="CACSHJ010000087">
    <property type="protein sequence ID" value="CAA0315502.1"/>
    <property type="molecule type" value="Genomic_DNA"/>
</dbReference>
<dbReference type="Proteomes" id="UP000078284">
    <property type="component" value="Chromosome 1"/>
</dbReference>
<dbReference type="ExpressionAtlas" id="A0A178WPW4">
    <property type="expression patterns" value="baseline"/>
</dbReference>
<dbReference type="EMBL" id="LR881466">
    <property type="protein sequence ID" value="CAD5316307.1"/>
    <property type="molecule type" value="Genomic_DNA"/>
</dbReference>
<dbReference type="PANTHER" id="PTHR33527">
    <property type="entry name" value="OS07G0274300 PROTEIN"/>
    <property type="match status" value="1"/>
</dbReference>
<evidence type="ECO:0000313" key="6">
    <source>
        <dbReference type="Proteomes" id="UP000516314"/>
    </source>
</evidence>
<dbReference type="OrthoDB" id="1882251at2759"/>
<evidence type="ECO:0000313" key="2">
    <source>
        <dbReference type="EMBL" id="CAD5316307.1"/>
    </source>
</evidence>
<dbReference type="AlphaFoldDB" id="A0A178WPW4"/>
<sequence>MSHPTVEQLHAFHAQEREIFSKLVQKLRRPPAESLLVMATWLWFEDFGFGNIFSIITVFSDLLIVDLANEAVLCFRCLESDQPPNDVSQIPLTERFMKNDISLQIIHNHRYTAITGIKNFLTTICSRIFSDILQRVLPSSSSSFITNLRHPLIIPGFPHPTFGSINVLPNIVARDNLPNANSFLFPHGLWGWNANHVATDKERTVFLTFSRGFPVSHAEVIHLFTELYGEDCVESVYMPEDGGNSSNDNTNCNGHQQQPLFAKMVLDSVVTVDRILSGQEKQKYKINGKHIWARKFKNNKDGLI</sequence>
<dbReference type="EMBL" id="LUHQ01000001">
    <property type="protein sequence ID" value="OAP19625.1"/>
    <property type="molecule type" value="Genomic_DNA"/>
</dbReference>
<gene>
    <name evidence="3" type="ordered locus">AXX17_At1g58470</name>
    <name evidence="2" type="ORF">AT9943_LOCUS4632</name>
    <name evidence="1" type="ORF">C24_LOCUS5376</name>
</gene>
<evidence type="ECO:0000313" key="3">
    <source>
        <dbReference type="EMBL" id="OAP19625.1"/>
    </source>
</evidence>